<sequence>MAYFAGIALLWQMVHSAPAGLHLTFRVLFSLVPFNCHSYSCFVHSFHESEPNVNLKKTRFNSETGYPPCAPAVPR</sequence>
<accession>A0A2M3ZUN3</accession>
<keyword evidence="1" id="KW-0732">Signal</keyword>
<protein>
    <submittedName>
        <fullName evidence="2">Putative secreted peptide</fullName>
    </submittedName>
</protein>
<feature type="signal peptide" evidence="1">
    <location>
        <begin position="1"/>
        <end position="16"/>
    </location>
</feature>
<reference evidence="2" key="1">
    <citation type="submission" date="2018-01" db="EMBL/GenBank/DDBJ databases">
        <title>An insight into the sialome of Amazonian anophelines.</title>
        <authorList>
            <person name="Ribeiro J.M."/>
            <person name="Scarpassa V."/>
            <person name="Calvo E."/>
        </authorList>
    </citation>
    <scope>NUCLEOTIDE SEQUENCE</scope>
    <source>
        <tissue evidence="2">Salivary glands</tissue>
    </source>
</reference>
<feature type="chain" id="PRO_5014954098" evidence="1">
    <location>
        <begin position="17"/>
        <end position="75"/>
    </location>
</feature>
<proteinExistence type="predicted"/>
<organism evidence="2">
    <name type="scientific">Anopheles braziliensis</name>
    <dbReference type="NCBI Taxonomy" id="58242"/>
    <lineage>
        <taxon>Eukaryota</taxon>
        <taxon>Metazoa</taxon>
        <taxon>Ecdysozoa</taxon>
        <taxon>Arthropoda</taxon>
        <taxon>Hexapoda</taxon>
        <taxon>Insecta</taxon>
        <taxon>Pterygota</taxon>
        <taxon>Neoptera</taxon>
        <taxon>Endopterygota</taxon>
        <taxon>Diptera</taxon>
        <taxon>Nematocera</taxon>
        <taxon>Culicoidea</taxon>
        <taxon>Culicidae</taxon>
        <taxon>Anophelinae</taxon>
        <taxon>Anopheles</taxon>
    </lineage>
</organism>
<name>A0A2M3ZUN3_9DIPT</name>
<dbReference type="EMBL" id="GGFM01011399">
    <property type="protein sequence ID" value="MBW32150.1"/>
    <property type="molecule type" value="Transcribed_RNA"/>
</dbReference>
<evidence type="ECO:0000256" key="1">
    <source>
        <dbReference type="SAM" id="SignalP"/>
    </source>
</evidence>
<evidence type="ECO:0000313" key="2">
    <source>
        <dbReference type="EMBL" id="MBW32150.1"/>
    </source>
</evidence>
<dbReference type="AlphaFoldDB" id="A0A2M3ZUN3"/>